<dbReference type="Proteomes" id="UP000751614">
    <property type="component" value="Unassembled WGS sequence"/>
</dbReference>
<evidence type="ECO:0000313" key="2">
    <source>
        <dbReference type="Proteomes" id="UP000751614"/>
    </source>
</evidence>
<evidence type="ECO:0000313" key="1">
    <source>
        <dbReference type="EMBL" id="TMU55542.1"/>
    </source>
</evidence>
<reference evidence="1 2" key="1">
    <citation type="submission" date="2019-05" db="EMBL/GenBank/DDBJ databases">
        <title>Flagellimonas sp. AsT0115, sp. nov., isolated from a marine red algae, Asparagopsis taxiformis.</title>
        <authorList>
            <person name="Kim J."/>
            <person name="Jeong S.E."/>
            <person name="Jeon C.O."/>
        </authorList>
    </citation>
    <scope>NUCLEOTIDE SEQUENCE [LARGE SCALE GENOMIC DNA]</scope>
    <source>
        <strain evidence="1 2">AsT0115</strain>
    </source>
</reference>
<gene>
    <name evidence="1" type="ORF">FGG15_15355</name>
</gene>
<dbReference type="EMBL" id="VCNI01000002">
    <property type="protein sequence ID" value="TMU55542.1"/>
    <property type="molecule type" value="Genomic_DNA"/>
</dbReference>
<comment type="caution">
    <text evidence="1">The sequence shown here is derived from an EMBL/GenBank/DDBJ whole genome shotgun (WGS) entry which is preliminary data.</text>
</comment>
<dbReference type="RefSeq" id="WP_138837803.1">
    <property type="nucleotide sequence ID" value="NZ_VCNI01000002.1"/>
</dbReference>
<name>A0ABY2WL23_9FLAO</name>
<keyword evidence="2" id="KW-1185">Reference proteome</keyword>
<proteinExistence type="predicted"/>
<sequence>MTQEILILQESPRIEVVFTEHDLEVRKSGSVLIKKTSYTEIKMVEFIKGNIPWITGMITMVIDLITGHGVGHWKRGKGTLDLSTNAHSYSIELVNYDREQTSMAVERINNKLKTD</sequence>
<organism evidence="1 2">
    <name type="scientific">Flagellimonas algicola</name>
    <dbReference type="NCBI Taxonomy" id="2583815"/>
    <lineage>
        <taxon>Bacteria</taxon>
        <taxon>Pseudomonadati</taxon>
        <taxon>Bacteroidota</taxon>
        <taxon>Flavobacteriia</taxon>
        <taxon>Flavobacteriales</taxon>
        <taxon>Flavobacteriaceae</taxon>
        <taxon>Flagellimonas</taxon>
    </lineage>
</organism>
<protein>
    <submittedName>
        <fullName evidence="1">Uncharacterized protein</fullName>
    </submittedName>
</protein>
<accession>A0ABY2WL23</accession>